<reference evidence="3" key="1">
    <citation type="submission" date="2023-03" db="EMBL/GenBank/DDBJ databases">
        <title>Massive genome expansion in bonnet fungi (Mycena s.s.) driven by repeated elements and novel gene families across ecological guilds.</title>
        <authorList>
            <consortium name="Lawrence Berkeley National Laboratory"/>
            <person name="Harder C.B."/>
            <person name="Miyauchi S."/>
            <person name="Viragh M."/>
            <person name="Kuo A."/>
            <person name="Thoen E."/>
            <person name="Andreopoulos B."/>
            <person name="Lu D."/>
            <person name="Skrede I."/>
            <person name="Drula E."/>
            <person name="Henrissat B."/>
            <person name="Morin E."/>
            <person name="Kohler A."/>
            <person name="Barry K."/>
            <person name="LaButti K."/>
            <person name="Morin E."/>
            <person name="Salamov A."/>
            <person name="Lipzen A."/>
            <person name="Mereny Z."/>
            <person name="Hegedus B."/>
            <person name="Baldrian P."/>
            <person name="Stursova M."/>
            <person name="Weitz H."/>
            <person name="Taylor A."/>
            <person name="Grigoriev I.V."/>
            <person name="Nagy L.G."/>
            <person name="Martin F."/>
            <person name="Kauserud H."/>
        </authorList>
    </citation>
    <scope>NUCLEOTIDE SEQUENCE</scope>
    <source>
        <strain evidence="3">9144</strain>
    </source>
</reference>
<feature type="compositionally biased region" description="Low complexity" evidence="1">
    <location>
        <begin position="405"/>
        <end position="441"/>
    </location>
</feature>
<evidence type="ECO:0000259" key="2">
    <source>
        <dbReference type="Pfam" id="PF20149"/>
    </source>
</evidence>
<feature type="region of interest" description="Disordered" evidence="1">
    <location>
        <begin position="173"/>
        <end position="484"/>
    </location>
</feature>
<dbReference type="AlphaFoldDB" id="A0AAD6UN59"/>
<evidence type="ECO:0000256" key="1">
    <source>
        <dbReference type="SAM" id="MobiDB-lite"/>
    </source>
</evidence>
<name>A0AAD6UN59_9AGAR</name>
<dbReference type="EMBL" id="JARJCW010000142">
    <property type="protein sequence ID" value="KAJ7190829.1"/>
    <property type="molecule type" value="Genomic_DNA"/>
</dbReference>
<organism evidence="3 4">
    <name type="scientific">Mycena pura</name>
    <dbReference type="NCBI Taxonomy" id="153505"/>
    <lineage>
        <taxon>Eukaryota</taxon>
        <taxon>Fungi</taxon>
        <taxon>Dikarya</taxon>
        <taxon>Basidiomycota</taxon>
        <taxon>Agaricomycotina</taxon>
        <taxon>Agaricomycetes</taxon>
        <taxon>Agaricomycetidae</taxon>
        <taxon>Agaricales</taxon>
        <taxon>Marasmiineae</taxon>
        <taxon>Mycenaceae</taxon>
        <taxon>Mycena</taxon>
    </lineage>
</organism>
<feature type="compositionally biased region" description="Acidic residues" evidence="1">
    <location>
        <begin position="471"/>
        <end position="483"/>
    </location>
</feature>
<accession>A0AAD6UN59</accession>
<gene>
    <name evidence="3" type="ORF">GGX14DRAFT_407694</name>
</gene>
<protein>
    <recommendedName>
        <fullName evidence="2">DUF6532 domain-containing protein</fullName>
    </recommendedName>
</protein>
<dbReference type="Proteomes" id="UP001219525">
    <property type="component" value="Unassembled WGS sequence"/>
</dbReference>
<feature type="compositionally biased region" description="Acidic residues" evidence="1">
    <location>
        <begin position="241"/>
        <end position="275"/>
    </location>
</feature>
<keyword evidence="4" id="KW-1185">Reference proteome</keyword>
<feature type="domain" description="DUF6532" evidence="2">
    <location>
        <begin position="516"/>
        <end position="729"/>
    </location>
</feature>
<comment type="caution">
    <text evidence="3">The sequence shown here is derived from an EMBL/GenBank/DDBJ whole genome shotgun (WGS) entry which is preliminary data.</text>
</comment>
<evidence type="ECO:0000313" key="4">
    <source>
        <dbReference type="Proteomes" id="UP001219525"/>
    </source>
</evidence>
<feature type="compositionally biased region" description="Low complexity" evidence="1">
    <location>
        <begin position="455"/>
        <end position="466"/>
    </location>
</feature>
<dbReference type="Pfam" id="PF20149">
    <property type="entry name" value="DUF6532"/>
    <property type="match status" value="1"/>
</dbReference>
<proteinExistence type="predicted"/>
<evidence type="ECO:0000313" key="3">
    <source>
        <dbReference type="EMBL" id="KAJ7190829.1"/>
    </source>
</evidence>
<feature type="compositionally biased region" description="Basic and acidic residues" evidence="1">
    <location>
        <begin position="392"/>
        <end position="404"/>
    </location>
</feature>
<sequence length="778" mass="85212">MRKPAITTLTVDLGRHGPEQRIEPVVKVRRLKVYSSEGERSKRGVKLRASVERRGSEVAAFSSLLFPPYVLRLSLPLFPQRSFPLLWKFLQKPSLSFNGPKRFQAAAQTSVPTDTPPYCAKRKAKTEATAKAGESRASSICRLLTCVSSVDRCCSKRTQRAVHLAQANGLTLSGPVERASGDEDANQPPPARRRRLTTSSSLRTPAGDPVVVLSEAEDDEPVAKQPKKSTLRAMLQQPEDGFVDDEFVDEGDQRDEDDDGEDYQEPVDDLAELDEDAVRDRLADAIPQWSSINQHDDSDAEDDHLLTHTRSSSHASRSSSRASNVSMSSGHVSVPASEDDDEDDPAVAALATAHRRALQPHNSEAKDRVELSGSRIDLSKISPPQPRGRHTARTEKRRTMEARPARAPSSRAPSSQGPSASASRAQSASSSRAPSTSVSRSEAAQLQREYATPGRSSSSAPRSSRLSWHDDDVETQSFDDTDDISLVPNARGTINLRAQRPKPQKTLGLGLDYFLAHLIHESFYPDVPDRARFILNALTTAANDLNYADVAAEIARDTPNGRILSEYGEGLGSVLHGRTSTTRRPAKHAAETNMFSSYGVQNESHALIGRLQKGQAFIYPHKASTIDPTSQTVNPGRPETNKPYLHPGVTAVVADTFFNGRKLAERIATTFVPNAHGNLEATAPMVAISCAAIYDTFEDWKTGVHKPTDFEGKRVQDAYELHHILLAQFKVDRPDIYRVTMETIFQKASAGSSFSKHGASKKPTLLQQEALLLFNDAA</sequence>
<feature type="compositionally biased region" description="Low complexity" evidence="1">
    <location>
        <begin position="310"/>
        <end position="336"/>
    </location>
</feature>
<feature type="compositionally biased region" description="Low complexity" evidence="1">
    <location>
        <begin position="197"/>
        <end position="206"/>
    </location>
</feature>
<dbReference type="InterPro" id="IPR045341">
    <property type="entry name" value="DUF6532"/>
</dbReference>